<evidence type="ECO:0000313" key="3">
    <source>
        <dbReference type="Proteomes" id="UP001143480"/>
    </source>
</evidence>
<dbReference type="EMBL" id="BSFP01000031">
    <property type="protein sequence ID" value="GLL03235.1"/>
    <property type="molecule type" value="Genomic_DNA"/>
</dbReference>
<evidence type="ECO:0000256" key="1">
    <source>
        <dbReference type="SAM" id="SignalP"/>
    </source>
</evidence>
<reference evidence="2" key="2">
    <citation type="submission" date="2023-01" db="EMBL/GenBank/DDBJ databases">
        <authorList>
            <person name="Sun Q."/>
            <person name="Evtushenko L."/>
        </authorList>
    </citation>
    <scope>NUCLEOTIDE SEQUENCE</scope>
    <source>
        <strain evidence="2">VKM Ac-1321</strain>
    </source>
</reference>
<evidence type="ECO:0008006" key="4">
    <source>
        <dbReference type="Google" id="ProtNLM"/>
    </source>
</evidence>
<dbReference type="RefSeq" id="WP_261961258.1">
    <property type="nucleotide sequence ID" value="NZ_BAAAXA010000001.1"/>
</dbReference>
<comment type="caution">
    <text evidence="2">The sequence shown here is derived from an EMBL/GenBank/DDBJ whole genome shotgun (WGS) entry which is preliminary data.</text>
</comment>
<gene>
    <name evidence="2" type="ORF">GCM10017581_049790</name>
</gene>
<dbReference type="PANTHER" id="PTHR35567">
    <property type="entry name" value="MALATE DEHYDROGENASE (AFU_ORTHOLOGUE AFUA_2G13800)"/>
    <property type="match status" value="1"/>
</dbReference>
<dbReference type="AlphaFoldDB" id="A0A9W6NMU1"/>
<proteinExistence type="predicted"/>
<reference evidence="2" key="1">
    <citation type="journal article" date="2014" name="Int. J. Syst. Evol. Microbiol.">
        <title>Complete genome sequence of Corynebacterium casei LMG S-19264T (=DSM 44701T), isolated from a smear-ripened cheese.</title>
        <authorList>
            <consortium name="US DOE Joint Genome Institute (JGI-PGF)"/>
            <person name="Walter F."/>
            <person name="Albersmeier A."/>
            <person name="Kalinowski J."/>
            <person name="Ruckert C."/>
        </authorList>
    </citation>
    <scope>NUCLEOTIDE SEQUENCE</scope>
    <source>
        <strain evidence="2">VKM Ac-1321</strain>
    </source>
</reference>
<keyword evidence="3" id="KW-1185">Reference proteome</keyword>
<dbReference type="Proteomes" id="UP001143480">
    <property type="component" value="Unassembled WGS sequence"/>
</dbReference>
<dbReference type="PANTHER" id="PTHR35567:SF1">
    <property type="entry name" value="CONSERVED FUNGAL PROTEIN (AFU_ORTHOLOGUE AFUA_1G14230)"/>
    <property type="match status" value="1"/>
</dbReference>
<feature type="signal peptide" evidence="1">
    <location>
        <begin position="1"/>
        <end position="21"/>
    </location>
</feature>
<accession>A0A9W6NMU1</accession>
<name>A0A9W6NMU1_9ACTN</name>
<organism evidence="2 3">
    <name type="scientific">Dactylosporangium matsuzakiense</name>
    <dbReference type="NCBI Taxonomy" id="53360"/>
    <lineage>
        <taxon>Bacteria</taxon>
        <taxon>Bacillati</taxon>
        <taxon>Actinomycetota</taxon>
        <taxon>Actinomycetes</taxon>
        <taxon>Micromonosporales</taxon>
        <taxon>Micromonosporaceae</taxon>
        <taxon>Dactylosporangium</taxon>
    </lineage>
</organism>
<evidence type="ECO:0000313" key="2">
    <source>
        <dbReference type="EMBL" id="GLL03235.1"/>
    </source>
</evidence>
<keyword evidence="1" id="KW-0732">Signal</keyword>
<dbReference type="InterPro" id="IPR021851">
    <property type="entry name" value="DUF3455"/>
</dbReference>
<sequence length="199" mass="20605">MATAVLAAAALAAVGTGTASAATATDAATTIDATSGSHFRLPAGAPTPGEGYRIGAAYRVTTGTQTYACTTNTDGTTTWATKSTPEATLQRYGRPPTTIHHYAGPRWESNRDHSIVVGAVDQTVPKTGTIAWLLLHVAAHENTTPGELDRVQFISRVNTTGGVGPTGTCTPGTDTPVSVPYTADYVFWISCKPVARALD</sequence>
<feature type="chain" id="PRO_5040845986" description="DUF3455 domain-containing protein" evidence="1">
    <location>
        <begin position="22"/>
        <end position="199"/>
    </location>
</feature>
<protein>
    <recommendedName>
        <fullName evidence="4">DUF3455 domain-containing protein</fullName>
    </recommendedName>
</protein>
<dbReference type="Pfam" id="PF11937">
    <property type="entry name" value="DUF3455"/>
    <property type="match status" value="1"/>
</dbReference>